<dbReference type="InterPro" id="IPR003162">
    <property type="entry name" value="TFIID-31"/>
</dbReference>
<dbReference type="EMBL" id="SGPK01000438">
    <property type="protein sequence ID" value="THH03592.1"/>
    <property type="molecule type" value="Genomic_DNA"/>
</dbReference>
<comment type="subcellular location">
    <subcellularLocation>
        <location evidence="1">Nucleus</location>
    </subcellularLocation>
</comment>
<dbReference type="InterPro" id="IPR009072">
    <property type="entry name" value="Histone-fold"/>
</dbReference>
<comment type="similarity">
    <text evidence="2">Belongs to the TAF9 family.</text>
</comment>
<evidence type="ECO:0000256" key="1">
    <source>
        <dbReference type="ARBA" id="ARBA00004123"/>
    </source>
</evidence>
<feature type="region of interest" description="Disordered" evidence="6">
    <location>
        <begin position="166"/>
        <end position="253"/>
    </location>
</feature>
<dbReference type="PANTHER" id="PTHR48068">
    <property type="entry name" value="TAF9 RNA POLYMERASE II, TATA BOX-BINDING PROTEIN (TBP)-ASSOCIATED FACTOR"/>
    <property type="match status" value="1"/>
</dbReference>
<dbReference type="PANTHER" id="PTHR48068:SF4">
    <property type="entry name" value="TATA-BOX BINDING PROTEIN ASSOCIATED FACTOR 9"/>
    <property type="match status" value="1"/>
</dbReference>
<keyword evidence="5" id="KW-0539">Nucleus</keyword>
<dbReference type="AlphaFoldDB" id="A0A4S4KXJ0"/>
<evidence type="ECO:0000256" key="6">
    <source>
        <dbReference type="SAM" id="MobiDB-lite"/>
    </source>
</evidence>
<evidence type="ECO:0000256" key="5">
    <source>
        <dbReference type="ARBA" id="ARBA00023242"/>
    </source>
</evidence>
<dbReference type="GO" id="GO:0046982">
    <property type="term" value="F:protein heterodimerization activity"/>
    <property type="evidence" value="ECO:0007669"/>
    <property type="project" value="InterPro"/>
</dbReference>
<evidence type="ECO:0000256" key="4">
    <source>
        <dbReference type="ARBA" id="ARBA00023163"/>
    </source>
</evidence>
<dbReference type="GO" id="GO:0005669">
    <property type="term" value="C:transcription factor TFIID complex"/>
    <property type="evidence" value="ECO:0007669"/>
    <property type="project" value="TreeGrafter"/>
</dbReference>
<evidence type="ECO:0000256" key="2">
    <source>
        <dbReference type="ARBA" id="ARBA00007646"/>
    </source>
</evidence>
<organism evidence="7 8">
    <name type="scientific">Phellinidium pouzarii</name>
    <dbReference type="NCBI Taxonomy" id="167371"/>
    <lineage>
        <taxon>Eukaryota</taxon>
        <taxon>Fungi</taxon>
        <taxon>Dikarya</taxon>
        <taxon>Basidiomycota</taxon>
        <taxon>Agaricomycotina</taxon>
        <taxon>Agaricomycetes</taxon>
        <taxon>Hymenochaetales</taxon>
        <taxon>Hymenochaetaceae</taxon>
        <taxon>Phellinidium</taxon>
    </lineage>
</organism>
<accession>A0A4S4KXJ0</accession>
<evidence type="ECO:0008006" key="9">
    <source>
        <dbReference type="Google" id="ProtNLM"/>
    </source>
</evidence>
<evidence type="ECO:0000313" key="7">
    <source>
        <dbReference type="EMBL" id="THH03592.1"/>
    </source>
</evidence>
<dbReference type="CDD" id="cd07979">
    <property type="entry name" value="HFD_TAF9"/>
    <property type="match status" value="1"/>
</dbReference>
<dbReference type="Proteomes" id="UP000308199">
    <property type="component" value="Unassembled WGS sequence"/>
</dbReference>
<gene>
    <name evidence="7" type="ORF">EW145_g6158</name>
</gene>
<dbReference type="GO" id="GO:0051123">
    <property type="term" value="P:RNA polymerase II preinitiation complex assembly"/>
    <property type="evidence" value="ECO:0007669"/>
    <property type="project" value="TreeGrafter"/>
</dbReference>
<feature type="compositionally biased region" description="Acidic residues" evidence="6">
    <location>
        <begin position="202"/>
        <end position="234"/>
    </location>
</feature>
<dbReference type="InterPro" id="IPR051431">
    <property type="entry name" value="TFIID_subunit_9"/>
</dbReference>
<dbReference type="Gene3D" id="1.10.20.10">
    <property type="entry name" value="Histone, subunit A"/>
    <property type="match status" value="1"/>
</dbReference>
<protein>
    <recommendedName>
        <fullName evidence="9">TFIID-31kDa-domain-containing protein</fullName>
    </recommendedName>
</protein>
<dbReference type="SUPFAM" id="SSF47113">
    <property type="entry name" value="Histone-fold"/>
    <property type="match status" value="1"/>
</dbReference>
<reference evidence="7 8" key="1">
    <citation type="submission" date="2019-02" db="EMBL/GenBank/DDBJ databases">
        <title>Genome sequencing of the rare red list fungi Phellinidium pouzarii.</title>
        <authorList>
            <person name="Buettner E."/>
            <person name="Kellner H."/>
        </authorList>
    </citation>
    <scope>NUCLEOTIDE SEQUENCE [LARGE SCALE GENOMIC DNA]</scope>
    <source>
        <strain evidence="7 8">DSM 108285</strain>
    </source>
</reference>
<keyword evidence="3" id="KW-0805">Transcription regulation</keyword>
<evidence type="ECO:0000256" key="3">
    <source>
        <dbReference type="ARBA" id="ARBA00023015"/>
    </source>
</evidence>
<dbReference type="Pfam" id="PF02291">
    <property type="entry name" value="TFIID-31kDa"/>
    <property type="match status" value="1"/>
</dbReference>
<keyword evidence="4" id="KW-0804">Transcription</keyword>
<dbReference type="OrthoDB" id="341924at2759"/>
<dbReference type="GO" id="GO:0003713">
    <property type="term" value="F:transcription coactivator activity"/>
    <property type="evidence" value="ECO:0007669"/>
    <property type="project" value="TreeGrafter"/>
</dbReference>
<dbReference type="GO" id="GO:0016251">
    <property type="term" value="F:RNA polymerase II general transcription initiation factor activity"/>
    <property type="evidence" value="ECO:0007669"/>
    <property type="project" value="TreeGrafter"/>
</dbReference>
<keyword evidence="8" id="KW-1185">Reference proteome</keyword>
<name>A0A4S4KXJ0_9AGAM</name>
<sequence length="253" mass="27383">MSRSVPTDTLPPTARTIALLLASTPTIQDAQPGVLHQLLEFSHRYTSQVLSDALVYAEHAGRAGKLEMEDVVLAIQARVGWEFGGRVPKEYILSLASQANAIPLPSVPEVFGVRTPSSPHVLSQVDFDLLPNRPPPRVKQYDEEVEEVEEDVSDDEDALRQDTMMKYAEPDGASSMRPFATPSDADMMSPGPVISAAVAGDEGSDGGQDDDDDGLFGDDDSEGDEAMESVEVPDLDPIANGIKRKLVEEDDYD</sequence>
<dbReference type="GO" id="GO:0000124">
    <property type="term" value="C:SAGA complex"/>
    <property type="evidence" value="ECO:0007669"/>
    <property type="project" value="TreeGrafter"/>
</dbReference>
<comment type="caution">
    <text evidence="7">The sequence shown here is derived from an EMBL/GenBank/DDBJ whole genome shotgun (WGS) entry which is preliminary data.</text>
</comment>
<proteinExistence type="inferred from homology"/>
<evidence type="ECO:0000313" key="8">
    <source>
        <dbReference type="Proteomes" id="UP000308199"/>
    </source>
</evidence>